<gene>
    <name evidence="1" type="ORF">MA47_09890</name>
</gene>
<name>A0A0A2DMP1_9CORY</name>
<evidence type="ECO:0000313" key="2">
    <source>
        <dbReference type="Proteomes" id="UP000030145"/>
    </source>
</evidence>
<protein>
    <submittedName>
        <fullName evidence="1">Uncharacterized protein</fullName>
    </submittedName>
</protein>
<evidence type="ECO:0000313" key="1">
    <source>
        <dbReference type="EMBL" id="KGM18176.1"/>
    </source>
</evidence>
<proteinExistence type="predicted"/>
<dbReference type="Proteomes" id="UP000030145">
    <property type="component" value="Unassembled WGS sequence"/>
</dbReference>
<reference evidence="1 2" key="1">
    <citation type="submission" date="2014-10" db="EMBL/GenBank/DDBJ databases">
        <title>Whole Genome sequence of Corynebacterium auriscanis strain CIP 106629.</title>
        <authorList>
            <person name="Hassan S.S."/>
            <person name="Jamal S.B."/>
            <person name="Tiwari S."/>
            <person name="Oliveira L.D.C."/>
            <person name="Souza F."/>
            <person name="Mariano D.C."/>
            <person name="Almeida S."/>
            <person name="Dorella F."/>
            <person name="Pereira F."/>
            <person name="Carvalho A."/>
            <person name="Leal C.A."/>
            <person name="Soares S.D.C."/>
            <person name="Figueiredo H.C."/>
            <person name="Silva A."/>
            <person name="Azevedo V.A."/>
        </authorList>
    </citation>
    <scope>NUCLEOTIDE SEQUENCE [LARGE SCALE GENOMIC DNA]</scope>
    <source>
        <strain evidence="1 2">CIP 106629</strain>
    </source>
</reference>
<dbReference type="EMBL" id="JRVJ01000021">
    <property type="protein sequence ID" value="KGM18176.1"/>
    <property type="molecule type" value="Genomic_DNA"/>
</dbReference>
<sequence>MKALGAGGVVVSPVWRDVSTPTLAATMDAMVKAVQAKIFPMGSEIVLHRLGVSEVTLGCPLLEVNLRDDCAECDA</sequence>
<accession>A0A0A2DMP1</accession>
<comment type="caution">
    <text evidence="1">The sequence shown here is derived from an EMBL/GenBank/DDBJ whole genome shotgun (WGS) entry which is preliminary data.</text>
</comment>
<dbReference type="AlphaFoldDB" id="A0A0A2DMP1"/>
<organism evidence="1 2">
    <name type="scientific">Corynebacterium auriscanis</name>
    <dbReference type="NCBI Taxonomy" id="99807"/>
    <lineage>
        <taxon>Bacteria</taxon>
        <taxon>Bacillati</taxon>
        <taxon>Actinomycetota</taxon>
        <taxon>Actinomycetes</taxon>
        <taxon>Mycobacteriales</taxon>
        <taxon>Corynebacteriaceae</taxon>
        <taxon>Corynebacterium</taxon>
    </lineage>
</organism>
<keyword evidence="2" id="KW-1185">Reference proteome</keyword>